<dbReference type="GO" id="GO:0005524">
    <property type="term" value="F:ATP binding"/>
    <property type="evidence" value="ECO:0007669"/>
    <property type="project" value="InterPro"/>
</dbReference>
<dbReference type="Gene3D" id="3.40.50.300">
    <property type="entry name" value="P-loop containing nucleotide triphosphate hydrolases"/>
    <property type="match status" value="1"/>
</dbReference>
<dbReference type="InterPro" id="IPR049337">
    <property type="entry name" value="TOR1A_C"/>
</dbReference>
<dbReference type="Pfam" id="PF06309">
    <property type="entry name" value="Torsin"/>
    <property type="match status" value="1"/>
</dbReference>
<dbReference type="GO" id="GO:0005737">
    <property type="term" value="C:cytoplasm"/>
    <property type="evidence" value="ECO:0007669"/>
    <property type="project" value="UniProtKB-ARBA"/>
</dbReference>
<dbReference type="GO" id="GO:0016887">
    <property type="term" value="F:ATP hydrolysis activity"/>
    <property type="evidence" value="ECO:0007669"/>
    <property type="project" value="InterPro"/>
</dbReference>
<evidence type="ECO:0000256" key="1">
    <source>
        <dbReference type="ARBA" id="ARBA00006235"/>
    </source>
</evidence>
<gene>
    <name evidence="4" type="primary">LOC108678539</name>
</gene>
<evidence type="ECO:0000313" key="4">
    <source>
        <dbReference type="RefSeq" id="XP_018022482.1"/>
    </source>
</evidence>
<evidence type="ECO:0000313" key="3">
    <source>
        <dbReference type="Proteomes" id="UP000694843"/>
    </source>
</evidence>
<dbReference type="InterPro" id="IPR001270">
    <property type="entry name" value="ClpA/B"/>
</dbReference>
<sequence length="274" mass="30381">MIQSLSSRVHGQHLVQDVVMPAIISHFQDPQPNKALVISLQGETGTGKNFVSQLVAEAVFKKGLTSKYIRKFIASVDFKLMNETDIYKVELADKIRESVMACERSMFIFDEVHMMAPELLNALKPFVDSHTEIHGVDYRKATFLFLSNAGTTAIRKFVLDWLTAGKQRADITLEDMEGRVAAGAFEEKGGLKNSDLIKHALVDLFVPFLPMERKHIELCARDALASKGVIPDPAIIKRVADTKVYEPQDNPVFATQGCRNVAAKVNVSSPVNPV</sequence>
<dbReference type="Pfam" id="PF21376">
    <property type="entry name" value="TOR1A_C"/>
    <property type="match status" value="1"/>
</dbReference>
<evidence type="ECO:0000259" key="2">
    <source>
        <dbReference type="Pfam" id="PF21376"/>
    </source>
</evidence>
<name>A0A8B7P9L6_HYAAZ</name>
<proteinExistence type="inferred from homology"/>
<dbReference type="PANTHER" id="PTHR10760:SF2">
    <property type="entry name" value="LD13476P-RELATED"/>
    <property type="match status" value="1"/>
</dbReference>
<dbReference type="PRINTS" id="PR00300">
    <property type="entry name" value="CLPPROTEASEA"/>
</dbReference>
<comment type="similarity">
    <text evidence="1">Belongs to the ClpA/ClpB family. Torsin subfamily.</text>
</comment>
<dbReference type="OMA" id="YTKLDYY"/>
<dbReference type="KEGG" id="hazt:108678539"/>
<feature type="domain" description="Torsin-1A C-terminal" evidence="2">
    <location>
        <begin position="212"/>
        <end position="265"/>
    </location>
</feature>
<keyword evidence="3" id="KW-1185">Reference proteome</keyword>
<dbReference type="InterPro" id="IPR010448">
    <property type="entry name" value="Torsin"/>
</dbReference>
<dbReference type="InterPro" id="IPR027417">
    <property type="entry name" value="P-loop_NTPase"/>
</dbReference>
<dbReference type="GeneID" id="108678539"/>
<dbReference type="AlphaFoldDB" id="A0A8B7P9L6"/>
<dbReference type="SUPFAM" id="SSF52540">
    <property type="entry name" value="P-loop containing nucleoside triphosphate hydrolases"/>
    <property type="match status" value="1"/>
</dbReference>
<protein>
    <submittedName>
        <fullName evidence="4">Torsin-1A-like</fullName>
    </submittedName>
</protein>
<dbReference type="OrthoDB" id="19623at2759"/>
<dbReference type="GO" id="GO:0012505">
    <property type="term" value="C:endomembrane system"/>
    <property type="evidence" value="ECO:0007669"/>
    <property type="project" value="UniProtKB-ARBA"/>
</dbReference>
<accession>A0A8B7P9L6</accession>
<dbReference type="PANTHER" id="PTHR10760">
    <property type="entry name" value="TORSIN"/>
    <property type="match status" value="1"/>
</dbReference>
<reference evidence="4" key="1">
    <citation type="submission" date="2025-08" db="UniProtKB">
        <authorList>
            <consortium name="RefSeq"/>
        </authorList>
    </citation>
    <scope>IDENTIFICATION</scope>
    <source>
        <tissue evidence="4">Whole organism</tissue>
    </source>
</reference>
<organism evidence="3 4">
    <name type="scientific">Hyalella azteca</name>
    <name type="common">Amphipod</name>
    <dbReference type="NCBI Taxonomy" id="294128"/>
    <lineage>
        <taxon>Eukaryota</taxon>
        <taxon>Metazoa</taxon>
        <taxon>Ecdysozoa</taxon>
        <taxon>Arthropoda</taxon>
        <taxon>Crustacea</taxon>
        <taxon>Multicrustacea</taxon>
        <taxon>Malacostraca</taxon>
        <taxon>Eumalacostraca</taxon>
        <taxon>Peracarida</taxon>
        <taxon>Amphipoda</taxon>
        <taxon>Senticaudata</taxon>
        <taxon>Talitrida</taxon>
        <taxon>Talitroidea</taxon>
        <taxon>Hyalellidae</taxon>
        <taxon>Hyalella</taxon>
    </lineage>
</organism>
<dbReference type="Proteomes" id="UP000694843">
    <property type="component" value="Unplaced"/>
</dbReference>
<dbReference type="RefSeq" id="XP_018022482.1">
    <property type="nucleotide sequence ID" value="XM_018166993.1"/>
</dbReference>